<evidence type="ECO:0000313" key="8">
    <source>
        <dbReference type="Proteomes" id="UP000094819"/>
    </source>
</evidence>
<feature type="chain" id="PRO_5009129897" description="Solute carrier family 39 (Zinc transporter), member 1/2/3" evidence="6">
    <location>
        <begin position="24"/>
        <end position="352"/>
    </location>
</feature>
<dbReference type="GO" id="GO:0005886">
    <property type="term" value="C:plasma membrane"/>
    <property type="evidence" value="ECO:0007669"/>
    <property type="project" value="TreeGrafter"/>
</dbReference>
<keyword evidence="2 5" id="KW-0812">Transmembrane</keyword>
<feature type="transmembrane region" description="Helical" evidence="5">
    <location>
        <begin position="259"/>
        <end position="279"/>
    </location>
</feature>
<name>A0A1E3IQG0_9TREE</name>
<accession>A0A1E3IQG0</accession>
<keyword evidence="6" id="KW-0732">Signal</keyword>
<evidence type="ECO:0000256" key="4">
    <source>
        <dbReference type="ARBA" id="ARBA00023136"/>
    </source>
</evidence>
<dbReference type="OrthoDB" id="448280at2759"/>
<evidence type="ECO:0000256" key="5">
    <source>
        <dbReference type="SAM" id="Phobius"/>
    </source>
</evidence>
<dbReference type="RefSeq" id="XP_019029924.1">
    <property type="nucleotide sequence ID" value="XM_019178205.1"/>
</dbReference>
<dbReference type="GO" id="GO:0005385">
    <property type="term" value="F:zinc ion transmembrane transporter activity"/>
    <property type="evidence" value="ECO:0007669"/>
    <property type="project" value="TreeGrafter"/>
</dbReference>
<feature type="transmembrane region" description="Helical" evidence="5">
    <location>
        <begin position="47"/>
        <end position="66"/>
    </location>
</feature>
<dbReference type="AlphaFoldDB" id="A0A1E3IQG0"/>
<dbReference type="InterPro" id="IPR003689">
    <property type="entry name" value="ZIP"/>
</dbReference>
<feature type="transmembrane region" description="Helical" evidence="5">
    <location>
        <begin position="331"/>
        <end position="349"/>
    </location>
</feature>
<feature type="signal peptide" evidence="6">
    <location>
        <begin position="1"/>
        <end position="23"/>
    </location>
</feature>
<dbReference type="GeneID" id="30195351"/>
<dbReference type="PANTHER" id="PTHR11040:SF44">
    <property type="entry name" value="PROTEIN ZNTC-RELATED"/>
    <property type="match status" value="1"/>
</dbReference>
<proteinExistence type="predicted"/>
<keyword evidence="4 5" id="KW-0472">Membrane</keyword>
<feature type="transmembrane region" description="Helical" evidence="5">
    <location>
        <begin position="78"/>
        <end position="101"/>
    </location>
</feature>
<evidence type="ECO:0000256" key="2">
    <source>
        <dbReference type="ARBA" id="ARBA00022692"/>
    </source>
</evidence>
<organism evidence="7 8">
    <name type="scientific">Cryptococcus wingfieldii CBS 7118</name>
    <dbReference type="NCBI Taxonomy" id="1295528"/>
    <lineage>
        <taxon>Eukaryota</taxon>
        <taxon>Fungi</taxon>
        <taxon>Dikarya</taxon>
        <taxon>Basidiomycota</taxon>
        <taxon>Agaricomycotina</taxon>
        <taxon>Tremellomycetes</taxon>
        <taxon>Tremellales</taxon>
        <taxon>Cryptococcaceae</taxon>
        <taxon>Cryptococcus</taxon>
    </lineage>
</organism>
<dbReference type="PANTHER" id="PTHR11040">
    <property type="entry name" value="ZINC/IRON TRANSPORTER"/>
    <property type="match status" value="1"/>
</dbReference>
<comment type="subcellular location">
    <subcellularLocation>
        <location evidence="1">Membrane</location>
        <topology evidence="1">Multi-pass membrane protein</topology>
    </subcellularLocation>
</comment>
<comment type="caution">
    <text evidence="7">The sequence shown here is derived from an EMBL/GenBank/DDBJ whole genome shotgun (WGS) entry which is preliminary data.</text>
</comment>
<evidence type="ECO:0000256" key="1">
    <source>
        <dbReference type="ARBA" id="ARBA00004141"/>
    </source>
</evidence>
<evidence type="ECO:0000256" key="6">
    <source>
        <dbReference type="SAM" id="SignalP"/>
    </source>
</evidence>
<keyword evidence="8" id="KW-1185">Reference proteome</keyword>
<feature type="transmembrane region" description="Helical" evidence="5">
    <location>
        <begin position="121"/>
        <end position="139"/>
    </location>
</feature>
<sequence length="352" mass="37753">MTQVPKVPILLTSFVLLATKARAESDTDDSSCAPGAAGEYDFPLHIASVFVLLVASGLGVFLPVVLGEKGSNGGWFGGVFFGLKYFGTGIIVSLAFCHLLQDSFETFANECIGELAYEPTAPAIAMGSMFVIWLIDFFGSRWIEMKHEDNPKDICELAKPPSPDGGKSPCIDLCCHSGCKPVEHFDGSSKRVHWDVQLLEGGIVFHSVMIGVSLGAQADGFAATFAALVFHQLFEGLGLGARIGMLVWPATVASTWKKYLMCMVYTLITPIGIAIGIGIHQSFNENGHSELLAVGTLDAISAGILLYSALCQLLYKEWVVGDMRQAKTWRVGVALGAMMLGAFAMSLIGKWT</sequence>
<dbReference type="Proteomes" id="UP000094819">
    <property type="component" value="Unassembled WGS sequence"/>
</dbReference>
<keyword evidence="3 5" id="KW-1133">Transmembrane helix</keyword>
<protein>
    <recommendedName>
        <fullName evidence="9">Solute carrier family 39 (Zinc transporter), member 1/2/3</fullName>
    </recommendedName>
</protein>
<evidence type="ECO:0000313" key="7">
    <source>
        <dbReference type="EMBL" id="ODN90822.1"/>
    </source>
</evidence>
<evidence type="ECO:0008006" key="9">
    <source>
        <dbReference type="Google" id="ProtNLM"/>
    </source>
</evidence>
<dbReference type="Pfam" id="PF02535">
    <property type="entry name" value="Zip"/>
    <property type="match status" value="1"/>
</dbReference>
<gene>
    <name evidence="7" type="ORF">L198_06139</name>
</gene>
<evidence type="ECO:0000256" key="3">
    <source>
        <dbReference type="ARBA" id="ARBA00022989"/>
    </source>
</evidence>
<reference evidence="7 8" key="1">
    <citation type="submission" date="2016-06" db="EMBL/GenBank/DDBJ databases">
        <title>Evolution of pathogenesis and genome organization in the Tremellales.</title>
        <authorList>
            <person name="Cuomo C."/>
            <person name="Litvintseva A."/>
            <person name="Heitman J."/>
            <person name="Chen Y."/>
            <person name="Sun S."/>
            <person name="Springer D."/>
            <person name="Dromer F."/>
            <person name="Young S."/>
            <person name="Zeng Q."/>
            <person name="Chapman S."/>
            <person name="Gujja S."/>
            <person name="Saif S."/>
            <person name="Birren B."/>
        </authorList>
    </citation>
    <scope>NUCLEOTIDE SEQUENCE [LARGE SCALE GENOMIC DNA]</scope>
    <source>
        <strain evidence="7 8">CBS 7118</strain>
    </source>
</reference>
<feature type="transmembrane region" description="Helical" evidence="5">
    <location>
        <begin position="291"/>
        <end position="310"/>
    </location>
</feature>
<dbReference type="EMBL" id="AWGH01000020">
    <property type="protein sequence ID" value="ODN90822.1"/>
    <property type="molecule type" value="Genomic_DNA"/>
</dbReference>